<gene>
    <name evidence="13" type="primary">sohB</name>
    <name evidence="13" type="ORF">PEMO_0058</name>
</gene>
<dbReference type="AlphaFoldDB" id="A0A6S6RZ37"/>
<dbReference type="GO" id="GO:0004252">
    <property type="term" value="F:serine-type endopeptidase activity"/>
    <property type="evidence" value="ECO:0007669"/>
    <property type="project" value="InterPro"/>
</dbReference>
<name>A0A6S6RZ37_9GAMM</name>
<evidence type="ECO:0000256" key="10">
    <source>
        <dbReference type="SAM" id="Phobius"/>
    </source>
</evidence>
<evidence type="ECO:0000259" key="11">
    <source>
        <dbReference type="Pfam" id="PF01343"/>
    </source>
</evidence>
<comment type="subcellular location">
    <subcellularLocation>
        <location evidence="1">Cell membrane</location>
    </subcellularLocation>
</comment>
<dbReference type="GO" id="GO:0005886">
    <property type="term" value="C:plasma membrane"/>
    <property type="evidence" value="ECO:0007669"/>
    <property type="project" value="UniProtKB-SubCell"/>
</dbReference>
<evidence type="ECO:0000259" key="12">
    <source>
        <dbReference type="Pfam" id="PF08496"/>
    </source>
</evidence>
<evidence type="ECO:0000256" key="1">
    <source>
        <dbReference type="ARBA" id="ARBA00004236"/>
    </source>
</evidence>
<evidence type="ECO:0000313" key="13">
    <source>
        <dbReference type="EMBL" id="CAA3705240.1"/>
    </source>
</evidence>
<dbReference type="Gene3D" id="3.90.226.10">
    <property type="entry name" value="2-enoyl-CoA Hydratase, Chain A, domain 1"/>
    <property type="match status" value="1"/>
</dbReference>
<evidence type="ECO:0000313" key="14">
    <source>
        <dbReference type="Proteomes" id="UP000510842"/>
    </source>
</evidence>
<keyword evidence="7" id="KW-0720">Serine protease</keyword>
<keyword evidence="9 10" id="KW-0472">Membrane</keyword>
<feature type="domain" description="Peptidase S49 N-terminal proteobacteria" evidence="12">
    <location>
        <begin position="5"/>
        <end position="133"/>
    </location>
</feature>
<dbReference type="GO" id="GO:0006508">
    <property type="term" value="P:proteolysis"/>
    <property type="evidence" value="ECO:0007669"/>
    <property type="project" value="UniProtKB-KW"/>
</dbReference>
<feature type="domain" description="Peptidase S49" evidence="11">
    <location>
        <begin position="136"/>
        <end position="283"/>
    </location>
</feature>
<comment type="similarity">
    <text evidence="2">Belongs to the peptidase S49 family.</text>
</comment>
<organism evidence="13 14">
    <name type="scientific">Candidatus Portiera aleyrodidarum</name>
    <name type="common">primary endosymbiont of Bemisia tabaci</name>
    <dbReference type="NCBI Taxonomy" id="91844"/>
    <lineage>
        <taxon>Bacteria</taxon>
        <taxon>Pseudomonadati</taxon>
        <taxon>Pseudomonadota</taxon>
        <taxon>Gammaproteobacteria</taxon>
        <taxon>Candidatus Johnevansiales</taxon>
        <taxon>Candidatus Johnevansiaceae</taxon>
        <taxon>Candidatus Portiera</taxon>
    </lineage>
</organism>
<proteinExistence type="inferred from homology"/>
<accession>A0A6S6RZ37</accession>
<dbReference type="SUPFAM" id="SSF52096">
    <property type="entry name" value="ClpP/crotonase"/>
    <property type="match status" value="1"/>
</dbReference>
<dbReference type="PANTHER" id="PTHR42987:SF4">
    <property type="entry name" value="PROTEASE SOHB-RELATED"/>
    <property type="match status" value="1"/>
</dbReference>
<keyword evidence="8 10" id="KW-1133">Transmembrane helix</keyword>
<keyword evidence="4 13" id="KW-0645">Protease</keyword>
<dbReference type="InterPro" id="IPR047272">
    <property type="entry name" value="S49_SppA_C"/>
</dbReference>
<dbReference type="InterPro" id="IPR013703">
    <property type="entry name" value="Peptidase_S49_N_proteobac"/>
</dbReference>
<sequence>MINWFYDYVLFFSKVFTILIAIIILLFLKTKNVRQNKIKIIDWGEYFKTCSITLVNARYNLKKSNKFIKNRNYYEDVVWLIDFYGDINASYTPILTELITIILSGAKNNDEVVLRLESCGGIIHSYGLAAAQLDRLRKASIKLTICVDKVAASGGYMMACCADKLFAAPFSIIGSIGVVAQVPNINRFLKKHDIDVEVLTSGKNKRTLTIVGENTNEDKVKFIKELKETHDLFKYYVFNRRPKININKVSKGDIWYGVKAIKEGLIDKVITSEEYLELRSKKAKIFKLVLNKKLSVIDIIKKTISRFLI</sequence>
<dbReference type="Proteomes" id="UP000510842">
    <property type="component" value="Chromosome"/>
</dbReference>
<dbReference type="EC" id="3.4.21.-" evidence="13"/>
<dbReference type="PANTHER" id="PTHR42987">
    <property type="entry name" value="PEPTIDASE S49"/>
    <property type="match status" value="1"/>
</dbReference>
<evidence type="ECO:0000256" key="2">
    <source>
        <dbReference type="ARBA" id="ARBA00008683"/>
    </source>
</evidence>
<evidence type="ECO:0000256" key="3">
    <source>
        <dbReference type="ARBA" id="ARBA00022475"/>
    </source>
</evidence>
<evidence type="ECO:0000256" key="4">
    <source>
        <dbReference type="ARBA" id="ARBA00022670"/>
    </source>
</evidence>
<dbReference type="Pfam" id="PF01343">
    <property type="entry name" value="Peptidase_S49"/>
    <property type="match status" value="1"/>
</dbReference>
<dbReference type="EMBL" id="LR744089">
    <property type="protein sequence ID" value="CAA3705240.1"/>
    <property type="molecule type" value="Genomic_DNA"/>
</dbReference>
<dbReference type="InterPro" id="IPR002142">
    <property type="entry name" value="Peptidase_S49"/>
</dbReference>
<keyword evidence="14" id="KW-1185">Reference proteome</keyword>
<evidence type="ECO:0000256" key="9">
    <source>
        <dbReference type="ARBA" id="ARBA00023136"/>
    </source>
</evidence>
<evidence type="ECO:0000256" key="5">
    <source>
        <dbReference type="ARBA" id="ARBA00022692"/>
    </source>
</evidence>
<reference evidence="13 14" key="1">
    <citation type="submission" date="2019-12" db="EMBL/GenBank/DDBJ databases">
        <authorList>
            <person name="Santos-Garcia D."/>
            <person name="Santos-Garcia D."/>
            <person name="Santos-Garcia D."/>
        </authorList>
    </citation>
    <scope>NUCLEOTIDE SEQUENCE [LARGE SCALE GENOMIC DNA]</scope>
    <source>
        <strain evidence="13">PeMo</strain>
    </source>
</reference>
<evidence type="ECO:0000256" key="6">
    <source>
        <dbReference type="ARBA" id="ARBA00022801"/>
    </source>
</evidence>
<dbReference type="NCBIfam" id="NF008745">
    <property type="entry name" value="PRK11778.1"/>
    <property type="match status" value="1"/>
</dbReference>
<dbReference type="CDD" id="cd07023">
    <property type="entry name" value="S49_Sppa_N_C"/>
    <property type="match status" value="1"/>
</dbReference>
<protein>
    <submittedName>
        <fullName evidence="13">Protease SohB</fullName>
        <ecNumber evidence="13">3.4.21.-</ecNumber>
    </submittedName>
</protein>
<dbReference type="InterPro" id="IPR029045">
    <property type="entry name" value="ClpP/crotonase-like_dom_sf"/>
</dbReference>
<evidence type="ECO:0000256" key="7">
    <source>
        <dbReference type="ARBA" id="ARBA00022825"/>
    </source>
</evidence>
<dbReference type="Pfam" id="PF08496">
    <property type="entry name" value="Peptidase_S49_N"/>
    <property type="match status" value="1"/>
</dbReference>
<keyword evidence="6 13" id="KW-0378">Hydrolase</keyword>
<keyword evidence="5 10" id="KW-0812">Transmembrane</keyword>
<feature type="transmembrane region" description="Helical" evidence="10">
    <location>
        <begin position="6"/>
        <end position="28"/>
    </location>
</feature>
<keyword evidence="3" id="KW-1003">Cell membrane</keyword>
<dbReference type="Gene3D" id="6.20.330.10">
    <property type="match status" value="1"/>
</dbReference>
<dbReference type="RefSeq" id="WP_180824566.1">
    <property type="nucleotide sequence ID" value="NZ_LR744089.1"/>
</dbReference>
<evidence type="ECO:0000256" key="8">
    <source>
        <dbReference type="ARBA" id="ARBA00022989"/>
    </source>
</evidence>